<dbReference type="PANTHER" id="PTHR30349">
    <property type="entry name" value="PHAGE INTEGRASE-RELATED"/>
    <property type="match status" value="1"/>
</dbReference>
<gene>
    <name evidence="12" type="ordered locus">BpOF4_21339</name>
</gene>
<evidence type="ECO:0000256" key="4">
    <source>
        <dbReference type="ARBA" id="ARBA00022829"/>
    </source>
</evidence>
<dbReference type="PANTHER" id="PTHR30349:SF77">
    <property type="entry name" value="TYROSINE RECOMBINASE XERC"/>
    <property type="match status" value="1"/>
</dbReference>
<feature type="domain" description="Tyr recombinase" evidence="10">
    <location>
        <begin position="206"/>
        <end position="400"/>
    </location>
</feature>
<keyword evidence="4" id="KW-0159">Chromosome partition</keyword>
<dbReference type="Pfam" id="PF00589">
    <property type="entry name" value="Phage_integrase"/>
    <property type="match status" value="1"/>
</dbReference>
<evidence type="ECO:0000259" key="11">
    <source>
        <dbReference type="PROSITE" id="PS51900"/>
    </source>
</evidence>
<dbReference type="GO" id="GO:0051301">
    <property type="term" value="P:cell division"/>
    <property type="evidence" value="ECO:0007669"/>
    <property type="project" value="UniProtKB-KW"/>
</dbReference>
<dbReference type="GO" id="GO:0003677">
    <property type="term" value="F:DNA binding"/>
    <property type="evidence" value="ECO:0007669"/>
    <property type="project" value="UniProtKB-UniRule"/>
</dbReference>
<dbReference type="RefSeq" id="WP_012961172.1">
    <property type="nucleotide sequence ID" value="NC_013792.1"/>
</dbReference>
<dbReference type="HOGENOM" id="CLU_061115_1_1_9"/>
<dbReference type="Proteomes" id="UP000001544">
    <property type="component" value="Plasmid pBpOF4-01"/>
</dbReference>
<evidence type="ECO:0000256" key="2">
    <source>
        <dbReference type="ARBA" id="ARBA00022490"/>
    </source>
</evidence>
<feature type="domain" description="Core-binding (CB)" evidence="11">
    <location>
        <begin position="70"/>
        <end position="183"/>
    </location>
</feature>
<evidence type="ECO:0000256" key="9">
    <source>
        <dbReference type="PROSITE-ProRule" id="PRU01248"/>
    </source>
</evidence>
<keyword evidence="2" id="KW-0963">Cytoplasm</keyword>
<dbReference type="InterPro" id="IPR011010">
    <property type="entry name" value="DNA_brk_join_enz"/>
</dbReference>
<reference evidence="12 13" key="1">
    <citation type="journal article" date="2011" name="Environ. Microbiol.">
        <title>Genome of alkaliphilic Bacillus pseudofirmus OF4 reveals adaptations that support the ability to grow in an external pH range from 7.5 to 11.4.</title>
        <authorList>
            <person name="Janto B."/>
            <person name="Ahmed A."/>
            <person name="Ito M."/>
            <person name="Liu J."/>
            <person name="Hicks D.B."/>
            <person name="Pagni S."/>
            <person name="Fackelmayer O.J."/>
            <person name="Smith T.A."/>
            <person name="Earl J."/>
            <person name="Elbourne L.D."/>
            <person name="Hassan K."/>
            <person name="Paulsen I.T."/>
            <person name="Kolsto A.B."/>
            <person name="Tourasse N.J."/>
            <person name="Ehrlich G.D."/>
            <person name="Boissy R."/>
            <person name="Ivey D.M."/>
            <person name="Li G."/>
            <person name="Xue Y."/>
            <person name="Ma Y."/>
            <person name="Hu F.Z."/>
            <person name="Krulwich T.A."/>
        </authorList>
    </citation>
    <scope>NUCLEOTIDE SEQUENCE [LARGE SCALE GENOMIC DNA]</scope>
    <source>
        <strain evidence="13">ATCC BAA-2126 / JCM 17055 / OF4</strain>
    </source>
</reference>
<geneLocation type="plasmid" evidence="12 13">
    <name>pBpOF4-01</name>
</geneLocation>
<keyword evidence="5" id="KW-0229">DNA integration</keyword>
<evidence type="ECO:0000256" key="7">
    <source>
        <dbReference type="ARBA" id="ARBA00023172"/>
    </source>
</evidence>
<evidence type="ECO:0000256" key="8">
    <source>
        <dbReference type="ARBA" id="ARBA00023306"/>
    </source>
</evidence>
<keyword evidence="7" id="KW-0233">DNA recombination</keyword>
<proteinExistence type="predicted"/>
<dbReference type="InterPro" id="IPR044068">
    <property type="entry name" value="CB"/>
</dbReference>
<dbReference type="GO" id="GO:0007059">
    <property type="term" value="P:chromosome segregation"/>
    <property type="evidence" value="ECO:0007669"/>
    <property type="project" value="UniProtKB-KW"/>
</dbReference>
<keyword evidence="13" id="KW-1185">Reference proteome</keyword>
<dbReference type="InterPro" id="IPR004107">
    <property type="entry name" value="Integrase_SAM-like_N"/>
</dbReference>
<dbReference type="GO" id="GO:0015074">
    <property type="term" value="P:DNA integration"/>
    <property type="evidence" value="ECO:0007669"/>
    <property type="project" value="UniProtKB-KW"/>
</dbReference>
<sequence length="407" mass="47582">MNVTLHFFPLLTYFHLNYLTVGVDPLSMHVLSKSNSLEELSVYDKNTLLSLLKDQSAFPTLEEMVGLNEMGGSHSFSRFGDMQLMYYYIHRPTHDDETKNRTKGTKKEYVRDLLQFFTFLQVTMENENDVPISSYLKGAHKRHIRSYQEWLKNLIRQDGKKGYPSSTRARKTTVVKSFLQWLYDEDIIKHPLPIAFKKSTYRKEERPDRSLSLNEVQDLLNYYKDHPVNHALLLILFTTGLRVNEVATAKRSNVYYDASVNGGSYFLRVTTKGNKRRDARIFNTTMDSIKRMRQLRGLKIDLDPTDDSPLFCTNKGNPYSYKYLSNYIIRIIGAADFDWLKRKEGNISPHWARHFFVTYSIIQKGIPIDVVQHTVGHSSRSTTEAYIDKYLDKKKDATWGWDEREFS</sequence>
<dbReference type="Pfam" id="PF02899">
    <property type="entry name" value="Phage_int_SAM_1"/>
    <property type="match status" value="1"/>
</dbReference>
<dbReference type="InterPro" id="IPR013762">
    <property type="entry name" value="Integrase-like_cat_sf"/>
</dbReference>
<dbReference type="AlphaFoldDB" id="D3G1N7"/>
<comment type="subcellular location">
    <subcellularLocation>
        <location evidence="1">Cytoplasm</location>
    </subcellularLocation>
</comment>
<accession>D3G1N7</accession>
<dbReference type="GO" id="GO:0006310">
    <property type="term" value="P:DNA recombination"/>
    <property type="evidence" value="ECO:0007669"/>
    <property type="project" value="UniProtKB-KW"/>
</dbReference>
<protein>
    <submittedName>
        <fullName evidence="12">Integrase-recombinase</fullName>
    </submittedName>
</protein>
<dbReference type="KEGG" id="bpf:BpOF4_21339"/>
<evidence type="ECO:0000313" key="12">
    <source>
        <dbReference type="EMBL" id="ADC52263.1"/>
    </source>
</evidence>
<organism evidence="12 13">
    <name type="scientific">Alkalihalophilus pseudofirmus (strain ATCC BAA-2126 / JCM 17055 / OF4)</name>
    <name type="common">Bacillus pseudofirmus</name>
    <dbReference type="NCBI Taxonomy" id="398511"/>
    <lineage>
        <taxon>Bacteria</taxon>
        <taxon>Bacillati</taxon>
        <taxon>Bacillota</taxon>
        <taxon>Bacilli</taxon>
        <taxon>Bacillales</taxon>
        <taxon>Bacillaceae</taxon>
        <taxon>Alkalihalophilus</taxon>
    </lineage>
</organism>
<keyword evidence="6 9" id="KW-0238">DNA-binding</keyword>
<name>D3G1N7_ALKPO</name>
<evidence type="ECO:0000256" key="3">
    <source>
        <dbReference type="ARBA" id="ARBA00022618"/>
    </source>
</evidence>
<dbReference type="InterPro" id="IPR010998">
    <property type="entry name" value="Integrase_recombinase_N"/>
</dbReference>
<evidence type="ECO:0000256" key="5">
    <source>
        <dbReference type="ARBA" id="ARBA00022908"/>
    </source>
</evidence>
<dbReference type="CDD" id="cd00397">
    <property type="entry name" value="DNA_BRE_C"/>
    <property type="match status" value="1"/>
</dbReference>
<dbReference type="InterPro" id="IPR050090">
    <property type="entry name" value="Tyrosine_recombinase_XerCD"/>
</dbReference>
<evidence type="ECO:0000313" key="13">
    <source>
        <dbReference type="Proteomes" id="UP000001544"/>
    </source>
</evidence>
<dbReference type="InterPro" id="IPR002104">
    <property type="entry name" value="Integrase_catalytic"/>
</dbReference>
<keyword evidence="12" id="KW-0614">Plasmid</keyword>
<dbReference type="GO" id="GO:0005737">
    <property type="term" value="C:cytoplasm"/>
    <property type="evidence" value="ECO:0007669"/>
    <property type="project" value="UniProtKB-SubCell"/>
</dbReference>
<dbReference type="eggNOG" id="COG4974">
    <property type="taxonomic scope" value="Bacteria"/>
</dbReference>
<evidence type="ECO:0000259" key="10">
    <source>
        <dbReference type="PROSITE" id="PS51898"/>
    </source>
</evidence>
<keyword evidence="3" id="KW-0132">Cell division</keyword>
<evidence type="ECO:0000256" key="1">
    <source>
        <dbReference type="ARBA" id="ARBA00004496"/>
    </source>
</evidence>
<dbReference type="Gene3D" id="1.10.443.10">
    <property type="entry name" value="Intergrase catalytic core"/>
    <property type="match status" value="1"/>
</dbReference>
<dbReference type="PROSITE" id="PS51900">
    <property type="entry name" value="CB"/>
    <property type="match status" value="1"/>
</dbReference>
<dbReference type="PROSITE" id="PS51898">
    <property type="entry name" value="TYR_RECOMBINASE"/>
    <property type="match status" value="1"/>
</dbReference>
<dbReference type="Gene3D" id="1.10.150.130">
    <property type="match status" value="1"/>
</dbReference>
<dbReference type="SUPFAM" id="SSF56349">
    <property type="entry name" value="DNA breaking-rejoining enzymes"/>
    <property type="match status" value="1"/>
</dbReference>
<dbReference type="EMBL" id="CP001879">
    <property type="protein sequence ID" value="ADC52263.1"/>
    <property type="molecule type" value="Genomic_DNA"/>
</dbReference>
<evidence type="ECO:0000256" key="6">
    <source>
        <dbReference type="ARBA" id="ARBA00023125"/>
    </source>
</evidence>
<keyword evidence="8" id="KW-0131">Cell cycle</keyword>